<evidence type="ECO:0000259" key="1">
    <source>
        <dbReference type="Pfam" id="PF07179"/>
    </source>
</evidence>
<reference evidence="2 3" key="1">
    <citation type="submission" date="2019-11" db="EMBL/GenBank/DDBJ databases">
        <title>Bacillus idriensis genome.</title>
        <authorList>
            <person name="Konopka E.N."/>
            <person name="Newman J.D."/>
        </authorList>
    </citation>
    <scope>NUCLEOTIDE SEQUENCE [LARGE SCALE GENOMIC DNA]</scope>
    <source>
        <strain evidence="2 3">DSM 19097</strain>
    </source>
</reference>
<evidence type="ECO:0000313" key="2">
    <source>
        <dbReference type="EMBL" id="MRX55060.1"/>
    </source>
</evidence>
<dbReference type="EMBL" id="WKKF01000003">
    <property type="protein sequence ID" value="MRX55060.1"/>
    <property type="molecule type" value="Genomic_DNA"/>
</dbReference>
<dbReference type="AlphaFoldDB" id="A0A6I2MA14"/>
<evidence type="ECO:0000313" key="3">
    <source>
        <dbReference type="Proteomes" id="UP000441585"/>
    </source>
</evidence>
<dbReference type="RefSeq" id="WP_070879598.1">
    <property type="nucleotide sequence ID" value="NZ_CAJGAA010000004.1"/>
</dbReference>
<organism evidence="2 3">
    <name type="scientific">Metabacillus idriensis</name>
    <dbReference type="NCBI Taxonomy" id="324768"/>
    <lineage>
        <taxon>Bacteria</taxon>
        <taxon>Bacillati</taxon>
        <taxon>Bacillota</taxon>
        <taxon>Bacilli</taxon>
        <taxon>Bacillales</taxon>
        <taxon>Bacillaceae</taxon>
        <taxon>Metabacillus</taxon>
    </lineage>
</organism>
<accession>A0A6I2MA14</accession>
<name>A0A6I2MA14_9BACI</name>
<comment type="caution">
    <text evidence="2">The sequence shown here is derived from an EMBL/GenBank/DDBJ whole genome shotgun (WGS) entry which is preliminary data.</text>
</comment>
<keyword evidence="3" id="KW-1185">Reference proteome</keyword>
<gene>
    <name evidence="2" type="ORF">GJU41_13845</name>
</gene>
<dbReference type="Pfam" id="PF07179">
    <property type="entry name" value="SseB"/>
    <property type="match status" value="1"/>
</dbReference>
<sequence>MSNPFNTLEKALIDAMSNSDKIADFYEILGKSTIWLIKKQTSELNADRQDEFSLKQVQIMEKKTRKLLPVFSSKFPIEKMFKNSTAIAVSFQEVLNQIDGQTGIILNPDTPLSKLLIPQELDMMKKKQNFFKG</sequence>
<dbReference type="InterPro" id="IPR009839">
    <property type="entry name" value="SseB_N"/>
</dbReference>
<proteinExistence type="predicted"/>
<protein>
    <submittedName>
        <fullName evidence="2">SseB family protein</fullName>
    </submittedName>
</protein>
<feature type="domain" description="SseB protein N-terminal" evidence="1">
    <location>
        <begin position="8"/>
        <end position="121"/>
    </location>
</feature>
<dbReference type="Proteomes" id="UP000441585">
    <property type="component" value="Unassembled WGS sequence"/>
</dbReference>